<dbReference type="InterPro" id="IPR001128">
    <property type="entry name" value="Cyt_P450"/>
</dbReference>
<keyword evidence="2" id="KW-0349">Heme</keyword>
<dbReference type="PANTHER" id="PTHR46696:SF4">
    <property type="entry name" value="BIOTIN BIOSYNTHESIS CYTOCHROME P450"/>
    <property type="match status" value="1"/>
</dbReference>
<dbReference type="PRINTS" id="PR00359">
    <property type="entry name" value="BP450"/>
</dbReference>
<dbReference type="GO" id="GO:0036199">
    <property type="term" value="F:cholest-4-en-3-one 26-monooxygenase activity"/>
    <property type="evidence" value="ECO:0007669"/>
    <property type="project" value="TreeGrafter"/>
</dbReference>
<reference evidence="4 5" key="1">
    <citation type="submission" date="2019-06" db="EMBL/GenBank/DDBJ databases">
        <title>Sequencing the genomes of 1000 actinobacteria strains.</title>
        <authorList>
            <person name="Klenk H.-P."/>
        </authorList>
    </citation>
    <scope>NUCLEOTIDE SEQUENCE [LARGE SCALE GENOMIC DNA]</scope>
    <source>
        <strain evidence="4 5">DSM 45928</strain>
    </source>
</reference>
<keyword evidence="2" id="KW-0408">Iron</keyword>
<dbReference type="Gene3D" id="1.10.630.10">
    <property type="entry name" value="Cytochrome P450"/>
    <property type="match status" value="1"/>
</dbReference>
<gene>
    <name evidence="4" type="ORF">FB566_4630</name>
</gene>
<dbReference type="PANTHER" id="PTHR46696">
    <property type="entry name" value="P450, PUTATIVE (EUROFUNG)-RELATED"/>
    <property type="match status" value="1"/>
</dbReference>
<dbReference type="GO" id="GO:0005506">
    <property type="term" value="F:iron ion binding"/>
    <property type="evidence" value="ECO:0007669"/>
    <property type="project" value="InterPro"/>
</dbReference>
<accession>A0A543B2F9</accession>
<comment type="similarity">
    <text evidence="1 2">Belongs to the cytochrome P450 family.</text>
</comment>
<dbReference type="Pfam" id="PF00067">
    <property type="entry name" value="p450"/>
    <property type="match status" value="1"/>
</dbReference>
<evidence type="ECO:0000256" key="3">
    <source>
        <dbReference type="SAM" id="MobiDB-lite"/>
    </source>
</evidence>
<dbReference type="InterPro" id="IPR017972">
    <property type="entry name" value="Cyt_P450_CS"/>
</dbReference>
<feature type="region of interest" description="Disordered" evidence="3">
    <location>
        <begin position="1"/>
        <end position="21"/>
    </location>
</feature>
<comment type="caution">
    <text evidence="4">The sequence shown here is derived from an EMBL/GenBank/DDBJ whole genome shotgun (WGS) entry which is preliminary data.</text>
</comment>
<dbReference type="AlphaFoldDB" id="A0A543B2F9"/>
<evidence type="ECO:0000256" key="1">
    <source>
        <dbReference type="ARBA" id="ARBA00010617"/>
    </source>
</evidence>
<name>A0A543B2F9_9ACTN</name>
<keyword evidence="2" id="KW-0479">Metal-binding</keyword>
<dbReference type="InParanoid" id="A0A543B2F9"/>
<dbReference type="GO" id="GO:0006707">
    <property type="term" value="P:cholesterol catabolic process"/>
    <property type="evidence" value="ECO:0007669"/>
    <property type="project" value="TreeGrafter"/>
</dbReference>
<dbReference type="GO" id="GO:0020037">
    <property type="term" value="F:heme binding"/>
    <property type="evidence" value="ECO:0007669"/>
    <property type="project" value="InterPro"/>
</dbReference>
<keyword evidence="2" id="KW-0560">Oxidoreductase</keyword>
<dbReference type="InterPro" id="IPR002397">
    <property type="entry name" value="Cyt_P450_B"/>
</dbReference>
<dbReference type="EMBL" id="VFOW01000001">
    <property type="protein sequence ID" value="TQL79029.1"/>
    <property type="molecule type" value="Genomic_DNA"/>
</dbReference>
<keyword evidence="2" id="KW-0503">Monooxygenase</keyword>
<organism evidence="4 5">
    <name type="scientific">Stackebrandtia endophytica</name>
    <dbReference type="NCBI Taxonomy" id="1496996"/>
    <lineage>
        <taxon>Bacteria</taxon>
        <taxon>Bacillati</taxon>
        <taxon>Actinomycetota</taxon>
        <taxon>Actinomycetes</taxon>
        <taxon>Glycomycetales</taxon>
        <taxon>Glycomycetaceae</taxon>
        <taxon>Stackebrandtia</taxon>
    </lineage>
</organism>
<protein>
    <submittedName>
        <fullName evidence="4">Cytochrome P450</fullName>
    </submittedName>
</protein>
<dbReference type="PROSITE" id="PS00086">
    <property type="entry name" value="CYTOCHROME_P450"/>
    <property type="match status" value="1"/>
</dbReference>
<dbReference type="CDD" id="cd11033">
    <property type="entry name" value="CYP142-like"/>
    <property type="match status" value="1"/>
</dbReference>
<dbReference type="GO" id="GO:0008395">
    <property type="term" value="F:steroid hydroxylase activity"/>
    <property type="evidence" value="ECO:0007669"/>
    <property type="project" value="TreeGrafter"/>
</dbReference>
<evidence type="ECO:0000313" key="4">
    <source>
        <dbReference type="EMBL" id="TQL79029.1"/>
    </source>
</evidence>
<dbReference type="InterPro" id="IPR036396">
    <property type="entry name" value="Cyt_P450_sf"/>
</dbReference>
<dbReference type="Proteomes" id="UP000317043">
    <property type="component" value="Unassembled WGS sequence"/>
</dbReference>
<evidence type="ECO:0000256" key="2">
    <source>
        <dbReference type="RuleBase" id="RU000461"/>
    </source>
</evidence>
<dbReference type="FunCoup" id="A0A543B2F9">
    <property type="interactions" value="6"/>
</dbReference>
<sequence length="411" mass="44237">MRLTPVGPGGPDPGSVDLTDSELYRSGDPQGLWRVMRARAPVWWQEPGETPGFWSVFGHADVQRVLRDHRDFSSEGGNMLSALGSGDPAGGRMLAASDPPHHTVLREVLAPMFSPAAQSGHAAEVRDAVRRVLQPLFDGRPFDLAEVTAEVAMAIVGPMIGVPDADRARLSRLTNMAIAPEDEAFRVRDRRTTLMTAHFEIFQYFADLLESPADISPHHMLGLLRNARPEGEPLSSDDIIYNCYGLLLGSGVTTPHVASAGLLALAEHPEQRAALAADETGIASFIDEAVRWSSPSVHFMRHARRDVEVSGTVIRAGEPVVAWIGSANRDETVFADSFAFDAARSPNRHLGFGMGRHYCLGASVARAGLTVFFEEVLRAGVDVTLTGEIGHLRSNTIAGFTSLPAVAVPVG</sequence>
<keyword evidence="5" id="KW-1185">Reference proteome</keyword>
<dbReference type="SUPFAM" id="SSF48264">
    <property type="entry name" value="Cytochrome P450"/>
    <property type="match status" value="1"/>
</dbReference>
<evidence type="ECO:0000313" key="5">
    <source>
        <dbReference type="Proteomes" id="UP000317043"/>
    </source>
</evidence>
<proteinExistence type="inferred from homology"/>